<reference evidence="3" key="1">
    <citation type="journal article" date="2019" name="Int. J. Syst. Evol. Microbiol.">
        <title>The Global Catalogue of Microorganisms (GCM) 10K type strain sequencing project: providing services to taxonomists for standard genome sequencing and annotation.</title>
        <authorList>
            <consortium name="The Broad Institute Genomics Platform"/>
            <consortium name="The Broad Institute Genome Sequencing Center for Infectious Disease"/>
            <person name="Wu L."/>
            <person name="Ma J."/>
        </authorList>
    </citation>
    <scope>NUCLEOTIDE SEQUENCE [LARGE SCALE GENOMIC DNA]</scope>
    <source>
        <strain evidence="3">CGMCC 1.12477</strain>
    </source>
</reference>
<proteinExistence type="predicted"/>
<keyword evidence="3" id="KW-1185">Reference proteome</keyword>
<gene>
    <name evidence="2" type="ORF">ACFSDE_20040</name>
</gene>
<dbReference type="Proteomes" id="UP001597351">
    <property type="component" value="Unassembled WGS sequence"/>
</dbReference>
<dbReference type="RefSeq" id="WP_343921079.1">
    <property type="nucleotide sequence ID" value="NZ_BAAAJT010000003.1"/>
</dbReference>
<feature type="transmembrane region" description="Helical" evidence="1">
    <location>
        <begin position="31"/>
        <end position="52"/>
    </location>
</feature>
<evidence type="ECO:0008006" key="4">
    <source>
        <dbReference type="Google" id="ProtNLM"/>
    </source>
</evidence>
<accession>A0ABW4TVS3</accession>
<organism evidence="2 3">
    <name type="scientific">Nocardioides aestuarii</name>
    <dbReference type="NCBI Taxonomy" id="252231"/>
    <lineage>
        <taxon>Bacteria</taxon>
        <taxon>Bacillati</taxon>
        <taxon>Actinomycetota</taxon>
        <taxon>Actinomycetes</taxon>
        <taxon>Propionibacteriales</taxon>
        <taxon>Nocardioidaceae</taxon>
        <taxon>Nocardioides</taxon>
    </lineage>
</organism>
<dbReference type="PROSITE" id="PS51257">
    <property type="entry name" value="PROKAR_LIPOPROTEIN"/>
    <property type="match status" value="1"/>
</dbReference>
<keyword evidence="1" id="KW-1133">Transmembrane helix</keyword>
<dbReference type="EMBL" id="JBHUGD010000004">
    <property type="protein sequence ID" value="MFD1949106.1"/>
    <property type="molecule type" value="Genomic_DNA"/>
</dbReference>
<keyword evidence="1" id="KW-0812">Transmembrane</keyword>
<feature type="transmembrane region" description="Helical" evidence="1">
    <location>
        <begin position="7"/>
        <end position="25"/>
    </location>
</feature>
<evidence type="ECO:0000313" key="2">
    <source>
        <dbReference type="EMBL" id="MFD1949106.1"/>
    </source>
</evidence>
<name>A0ABW4TVS3_9ACTN</name>
<sequence length="81" mass="8629">MEKASPWPFTGMIGLACTAFLIGASALLSPWWLVLLLALVWVAALVLAVRWWTPHPRRLPAVAGAVALVWVVAVVGQAALS</sequence>
<protein>
    <recommendedName>
        <fullName evidence="4">DUF4175 domain-containing protein</fullName>
    </recommendedName>
</protein>
<evidence type="ECO:0000313" key="3">
    <source>
        <dbReference type="Proteomes" id="UP001597351"/>
    </source>
</evidence>
<keyword evidence="1" id="KW-0472">Membrane</keyword>
<feature type="transmembrane region" description="Helical" evidence="1">
    <location>
        <begin position="59"/>
        <end position="80"/>
    </location>
</feature>
<evidence type="ECO:0000256" key="1">
    <source>
        <dbReference type="SAM" id="Phobius"/>
    </source>
</evidence>
<comment type="caution">
    <text evidence="2">The sequence shown here is derived from an EMBL/GenBank/DDBJ whole genome shotgun (WGS) entry which is preliminary data.</text>
</comment>